<dbReference type="InterPro" id="IPR000727">
    <property type="entry name" value="T_SNARE_dom"/>
</dbReference>
<organism evidence="3 4">
    <name type="scientific">Pseudolycoriella hygida</name>
    <dbReference type="NCBI Taxonomy" id="35572"/>
    <lineage>
        <taxon>Eukaryota</taxon>
        <taxon>Metazoa</taxon>
        <taxon>Ecdysozoa</taxon>
        <taxon>Arthropoda</taxon>
        <taxon>Hexapoda</taxon>
        <taxon>Insecta</taxon>
        <taxon>Pterygota</taxon>
        <taxon>Neoptera</taxon>
        <taxon>Endopterygota</taxon>
        <taxon>Diptera</taxon>
        <taxon>Nematocera</taxon>
        <taxon>Sciaroidea</taxon>
        <taxon>Sciaridae</taxon>
        <taxon>Pseudolycoriella</taxon>
    </lineage>
</organism>
<dbReference type="GO" id="GO:0005886">
    <property type="term" value="C:plasma membrane"/>
    <property type="evidence" value="ECO:0007669"/>
    <property type="project" value="TreeGrafter"/>
</dbReference>
<dbReference type="GO" id="GO:0031201">
    <property type="term" value="C:SNARE complex"/>
    <property type="evidence" value="ECO:0007669"/>
    <property type="project" value="TreeGrafter"/>
</dbReference>
<dbReference type="GO" id="GO:0016082">
    <property type="term" value="P:synaptic vesicle priming"/>
    <property type="evidence" value="ECO:0007669"/>
    <property type="project" value="TreeGrafter"/>
</dbReference>
<dbReference type="SUPFAM" id="SSF58038">
    <property type="entry name" value="SNARE fusion complex"/>
    <property type="match status" value="2"/>
</dbReference>
<evidence type="ECO:0000313" key="3">
    <source>
        <dbReference type="EMBL" id="KAJ6646921.1"/>
    </source>
</evidence>
<proteinExistence type="predicted"/>
<dbReference type="SMART" id="SM00397">
    <property type="entry name" value="t_SNARE"/>
    <property type="match status" value="2"/>
</dbReference>
<feature type="domain" description="T-SNARE coiled-coil homology" evidence="2">
    <location>
        <begin position="16"/>
        <end position="78"/>
    </location>
</feature>
<evidence type="ECO:0000256" key="1">
    <source>
        <dbReference type="SAM" id="MobiDB-lite"/>
    </source>
</evidence>
<dbReference type="PROSITE" id="PS50192">
    <property type="entry name" value="T_SNARE"/>
    <property type="match status" value="2"/>
</dbReference>
<dbReference type="AlphaFoldDB" id="A0A9Q0NCE5"/>
<dbReference type="PANTHER" id="PTHR19305">
    <property type="entry name" value="SYNAPTOSOMAL ASSOCIATED PROTEIN"/>
    <property type="match status" value="1"/>
</dbReference>
<evidence type="ECO:0000313" key="4">
    <source>
        <dbReference type="Proteomes" id="UP001151699"/>
    </source>
</evidence>
<feature type="compositionally biased region" description="Basic and acidic residues" evidence="1">
    <location>
        <begin position="107"/>
        <end position="119"/>
    </location>
</feature>
<dbReference type="Proteomes" id="UP001151699">
    <property type="component" value="Chromosome A"/>
</dbReference>
<protein>
    <submittedName>
        <fullName evidence="3">Synaptosomal-associated protein 25-A</fullName>
    </submittedName>
</protein>
<dbReference type="PANTHER" id="PTHR19305:SF14">
    <property type="entry name" value="SYNAPTOSOMAL-ASSOCIATED PROTEIN-RELATED"/>
    <property type="match status" value="1"/>
</dbReference>
<gene>
    <name evidence="3" type="primary">snap25a</name>
    <name evidence="3" type="ORF">Bhyg_02135</name>
</gene>
<dbReference type="OrthoDB" id="18679at2759"/>
<sequence length="205" mass="22957">MASNELTYDDPATKIDEVNARSLESTRRIRRMAEQAADVAIKTAVELAHQGEQLGKVEGQLHGINHDVKQAEKSLKRMDKFMGWFKIPKFGKQKDTVAVNDELWKTESTNEPKVTKREFQSQQASPQSQESGPMITQITGCEREKEMDENLSAIDGILATLKNTALDIGDELDTQNNVINKINTGMEDTNLRIQNANTLTAKLLK</sequence>
<dbReference type="GO" id="GO:0019905">
    <property type="term" value="F:syntaxin binding"/>
    <property type="evidence" value="ECO:0007669"/>
    <property type="project" value="TreeGrafter"/>
</dbReference>
<feature type="region of interest" description="Disordered" evidence="1">
    <location>
        <begin position="107"/>
        <end position="134"/>
    </location>
</feature>
<feature type="domain" description="T-SNARE coiled-coil homology" evidence="2">
    <location>
        <begin position="141"/>
        <end position="203"/>
    </location>
</feature>
<dbReference type="Gene3D" id="1.20.5.110">
    <property type="match status" value="2"/>
</dbReference>
<keyword evidence="4" id="KW-1185">Reference proteome</keyword>
<accession>A0A9Q0NCE5</accession>
<dbReference type="GO" id="GO:0098793">
    <property type="term" value="C:presynapse"/>
    <property type="evidence" value="ECO:0007669"/>
    <property type="project" value="GOC"/>
</dbReference>
<feature type="compositionally biased region" description="Low complexity" evidence="1">
    <location>
        <begin position="120"/>
        <end position="131"/>
    </location>
</feature>
<reference evidence="3" key="1">
    <citation type="submission" date="2022-07" db="EMBL/GenBank/DDBJ databases">
        <authorList>
            <person name="Trinca V."/>
            <person name="Uliana J.V.C."/>
            <person name="Torres T.T."/>
            <person name="Ward R.J."/>
            <person name="Monesi N."/>
        </authorList>
    </citation>
    <scope>NUCLEOTIDE SEQUENCE</scope>
    <source>
        <strain evidence="3">HSMRA1968</strain>
        <tissue evidence="3">Whole embryos</tissue>
    </source>
</reference>
<comment type="caution">
    <text evidence="3">The sequence shown here is derived from an EMBL/GenBank/DDBJ whole genome shotgun (WGS) entry which is preliminary data.</text>
</comment>
<name>A0A9Q0NCE5_9DIPT</name>
<evidence type="ECO:0000259" key="2">
    <source>
        <dbReference type="PROSITE" id="PS50192"/>
    </source>
</evidence>
<dbReference type="GO" id="GO:0031629">
    <property type="term" value="P:synaptic vesicle fusion to presynaptic active zone membrane"/>
    <property type="evidence" value="ECO:0007669"/>
    <property type="project" value="TreeGrafter"/>
</dbReference>
<dbReference type="EMBL" id="WJQU01000001">
    <property type="protein sequence ID" value="KAJ6646921.1"/>
    <property type="molecule type" value="Genomic_DNA"/>
</dbReference>
<dbReference type="GO" id="GO:0005484">
    <property type="term" value="F:SNAP receptor activity"/>
    <property type="evidence" value="ECO:0007669"/>
    <property type="project" value="TreeGrafter"/>
</dbReference>